<protein>
    <recommendedName>
        <fullName evidence="6">HMG box domain-containing protein</fullName>
    </recommendedName>
</protein>
<dbReference type="SUPFAM" id="SSF47095">
    <property type="entry name" value="HMG-box"/>
    <property type="match status" value="1"/>
</dbReference>
<dbReference type="CDD" id="cd22016">
    <property type="entry name" value="HMG-box_NHP10-like"/>
    <property type="match status" value="1"/>
</dbReference>
<sequence>MSTSTDEPAIPAVNTSPTPSTPRSAMESSAALKERDDESSSMVDEDRPAKGTRSITPHETEALRLKQKCKDLKQKIVDIETQNQIRAIGVSRAKDSISRLRFEYSLLLESLEKKNATLPFPDLKNFKPEDIDAETVSSLSLTDVTNLLSTTPLALANIKRFLPNALGDLISERQQQYINQAASSDQQAPSTSRTRRKRGTPNGSSASSRKRIRDPREPKRPTNAYLFFCDSERERVKSEWAEKNPNQHIDLSKAMTEVWRKMTDEDKKPYFEMYEKDKQRYQKAVEEFANIKEQERLNAQELLSSRAQSETASAEPETPVNGGFELNAHPDPDISQLDDANQTNEDIDENEGVEGEGDEEEDVDEDEEEEEEEEEEANGSRLSTTAEVNGEPDGSEDLLLELDSEAHIEGEDGEDEDAAKDVTHESKDTEDEHLYDAAQLRSEPDTPLHE</sequence>
<dbReference type="GO" id="GO:0005634">
    <property type="term" value="C:nucleus"/>
    <property type="evidence" value="ECO:0007669"/>
    <property type="project" value="UniProtKB-SubCell"/>
</dbReference>
<dbReference type="InterPro" id="IPR050342">
    <property type="entry name" value="HMGB"/>
</dbReference>
<feature type="compositionally biased region" description="Acidic residues" evidence="5">
    <location>
        <begin position="393"/>
        <end position="403"/>
    </location>
</feature>
<dbReference type="AlphaFoldDB" id="A0A1Z8JKV5"/>
<evidence type="ECO:0000313" key="8">
    <source>
        <dbReference type="Proteomes" id="UP000195871"/>
    </source>
</evidence>
<feature type="region of interest" description="Disordered" evidence="5">
    <location>
        <begin position="1"/>
        <end position="60"/>
    </location>
</feature>
<feature type="compositionally biased region" description="Basic and acidic residues" evidence="5">
    <location>
        <begin position="419"/>
        <end position="435"/>
    </location>
</feature>
<dbReference type="Pfam" id="PF00505">
    <property type="entry name" value="HMG_box"/>
    <property type="match status" value="1"/>
</dbReference>
<keyword evidence="3 4" id="KW-0539">Nucleus</keyword>
<dbReference type="PANTHER" id="PTHR48112">
    <property type="entry name" value="HIGH MOBILITY GROUP PROTEIN DSP1"/>
    <property type="match status" value="1"/>
</dbReference>
<evidence type="ECO:0000256" key="2">
    <source>
        <dbReference type="ARBA" id="ARBA00023125"/>
    </source>
</evidence>
<feature type="region of interest" description="Disordered" evidence="5">
    <location>
        <begin position="180"/>
        <end position="223"/>
    </location>
</feature>
<feature type="domain" description="HMG box" evidence="6">
    <location>
        <begin position="218"/>
        <end position="289"/>
    </location>
</feature>
<feature type="compositionally biased region" description="Basic and acidic residues" evidence="5">
    <location>
        <begin position="32"/>
        <end position="49"/>
    </location>
</feature>
<dbReference type="Proteomes" id="UP000195871">
    <property type="component" value="Unassembled WGS sequence"/>
</dbReference>
<name>A0A1Z8JKV5_PICKU</name>
<dbReference type="InterPro" id="IPR009071">
    <property type="entry name" value="HMG_box_dom"/>
</dbReference>
<organism evidence="7 8">
    <name type="scientific">Pichia kudriavzevii</name>
    <name type="common">Yeast</name>
    <name type="synonym">Issatchenkia orientalis</name>
    <dbReference type="NCBI Taxonomy" id="4909"/>
    <lineage>
        <taxon>Eukaryota</taxon>
        <taxon>Fungi</taxon>
        <taxon>Dikarya</taxon>
        <taxon>Ascomycota</taxon>
        <taxon>Saccharomycotina</taxon>
        <taxon>Pichiomycetes</taxon>
        <taxon>Pichiales</taxon>
        <taxon>Pichiaceae</taxon>
        <taxon>Pichia</taxon>
    </lineage>
</organism>
<feature type="DNA-binding region" description="HMG box" evidence="4">
    <location>
        <begin position="218"/>
        <end position="289"/>
    </location>
</feature>
<gene>
    <name evidence="7" type="ORF">CAS74_003330</name>
</gene>
<proteinExistence type="predicted"/>
<evidence type="ECO:0000256" key="1">
    <source>
        <dbReference type="ARBA" id="ARBA00004123"/>
    </source>
</evidence>
<feature type="compositionally biased region" description="Polar residues" evidence="5">
    <location>
        <begin position="180"/>
        <end position="192"/>
    </location>
</feature>
<evidence type="ECO:0000256" key="3">
    <source>
        <dbReference type="ARBA" id="ARBA00023242"/>
    </source>
</evidence>
<dbReference type="EMBL" id="NHMM01000005">
    <property type="protein sequence ID" value="OUT21215.1"/>
    <property type="molecule type" value="Genomic_DNA"/>
</dbReference>
<dbReference type="InterPro" id="IPR036910">
    <property type="entry name" value="HMG_box_dom_sf"/>
</dbReference>
<keyword evidence="2 4" id="KW-0238">DNA-binding</keyword>
<feature type="compositionally biased region" description="Polar residues" evidence="5">
    <location>
        <begin position="303"/>
        <end position="312"/>
    </location>
</feature>
<feature type="region of interest" description="Disordered" evidence="5">
    <location>
        <begin position="303"/>
        <end position="450"/>
    </location>
</feature>
<evidence type="ECO:0000256" key="4">
    <source>
        <dbReference type="PROSITE-ProRule" id="PRU00267"/>
    </source>
</evidence>
<comment type="caution">
    <text evidence="7">The sequence shown here is derived from an EMBL/GenBank/DDBJ whole genome shotgun (WGS) entry which is preliminary data.</text>
</comment>
<dbReference type="Pfam" id="PF24245">
    <property type="entry name" value="INO80F"/>
    <property type="match status" value="1"/>
</dbReference>
<evidence type="ECO:0000256" key="5">
    <source>
        <dbReference type="SAM" id="MobiDB-lite"/>
    </source>
</evidence>
<comment type="subcellular location">
    <subcellularLocation>
        <location evidence="1">Nucleus</location>
    </subcellularLocation>
</comment>
<dbReference type="Gene3D" id="1.10.30.10">
    <property type="entry name" value="High mobility group box domain"/>
    <property type="match status" value="1"/>
</dbReference>
<reference evidence="7 8" key="1">
    <citation type="submission" date="2017-05" db="EMBL/GenBank/DDBJ databases">
        <title>The Genome Sequence of Candida krusei Ckrusei653.</title>
        <authorList>
            <person name="Cuomo C."/>
            <person name="Forche A."/>
            <person name="Young S."/>
            <person name="Abouelleil A."/>
            <person name="Cao P."/>
            <person name="Chapman S."/>
            <person name="Cusick C."/>
            <person name="Shea T."/>
            <person name="Nusbaum C."/>
            <person name="Birren B."/>
        </authorList>
    </citation>
    <scope>NUCLEOTIDE SEQUENCE [LARGE SCALE GENOMIC DNA]</scope>
    <source>
        <strain evidence="7 8">Ckrusei653</strain>
    </source>
</reference>
<dbReference type="SMART" id="SM00398">
    <property type="entry name" value="HMG"/>
    <property type="match status" value="1"/>
</dbReference>
<dbReference type="GO" id="GO:0003677">
    <property type="term" value="F:DNA binding"/>
    <property type="evidence" value="ECO:0007669"/>
    <property type="project" value="UniProtKB-UniRule"/>
</dbReference>
<dbReference type="PROSITE" id="PS50118">
    <property type="entry name" value="HMG_BOX_2"/>
    <property type="match status" value="1"/>
</dbReference>
<evidence type="ECO:0000313" key="7">
    <source>
        <dbReference type="EMBL" id="OUT21215.1"/>
    </source>
</evidence>
<evidence type="ECO:0000259" key="6">
    <source>
        <dbReference type="PROSITE" id="PS50118"/>
    </source>
</evidence>
<feature type="compositionally biased region" description="Polar residues" evidence="5">
    <location>
        <begin position="13"/>
        <end position="27"/>
    </location>
</feature>
<accession>A0A1Z8JKV5</accession>
<feature type="compositionally biased region" description="Acidic residues" evidence="5">
    <location>
        <begin position="345"/>
        <end position="377"/>
    </location>
</feature>
<dbReference type="VEuPathDB" id="FungiDB:C5L36_0B02310"/>
<dbReference type="InterPro" id="IPR056513">
    <property type="entry name" value="INO80F"/>
</dbReference>